<dbReference type="KEGG" id="oat:OAN307_c01990"/>
<evidence type="ECO:0008006" key="4">
    <source>
        <dbReference type="Google" id="ProtNLM"/>
    </source>
</evidence>
<keyword evidence="1" id="KW-0812">Transmembrane</keyword>
<reference evidence="2 3" key="1">
    <citation type="journal article" date="2013" name="PLoS ONE">
        <title>Poles Apart: Arctic and Antarctic Octadecabacter strains Share High Genome Plasticity and a New Type of Xanthorhodopsin.</title>
        <authorList>
            <person name="Vollmers J."/>
            <person name="Voget S."/>
            <person name="Dietrich S."/>
            <person name="Gollnow K."/>
            <person name="Smits M."/>
            <person name="Meyer K."/>
            <person name="Brinkhoff T."/>
            <person name="Simon M."/>
            <person name="Daniel R."/>
        </authorList>
    </citation>
    <scope>NUCLEOTIDE SEQUENCE [LARGE SCALE GENOMIC DNA]</scope>
    <source>
        <strain evidence="2 3">307</strain>
    </source>
</reference>
<keyword evidence="3" id="KW-1185">Reference proteome</keyword>
<dbReference type="Proteomes" id="UP000005307">
    <property type="component" value="Chromosome"/>
</dbReference>
<proteinExistence type="predicted"/>
<evidence type="ECO:0000313" key="3">
    <source>
        <dbReference type="Proteomes" id="UP000005307"/>
    </source>
</evidence>
<evidence type="ECO:0000313" key="2">
    <source>
        <dbReference type="EMBL" id="AGI65966.1"/>
    </source>
</evidence>
<evidence type="ECO:0000256" key="1">
    <source>
        <dbReference type="SAM" id="Phobius"/>
    </source>
</evidence>
<dbReference type="EMBL" id="CP003740">
    <property type="protein sequence ID" value="AGI65966.1"/>
    <property type="molecule type" value="Genomic_DNA"/>
</dbReference>
<feature type="transmembrane region" description="Helical" evidence="1">
    <location>
        <begin position="52"/>
        <end position="70"/>
    </location>
</feature>
<protein>
    <recommendedName>
        <fullName evidence="4">PH domain-containing protein</fullName>
    </recommendedName>
</protein>
<dbReference type="HOGENOM" id="CLU_1853158_0_0_5"/>
<sequence>MTDAPPLNDDEVILLDHVPSLRAFRRVALLLIAVTLLPTIAFAVVFPDTYWPIAPLFVTCFLLFQERFTLGRHRAWVTNQRVLVQGGESAAWDTVSEATMTLGFVKLRRKGAGRTLTLSYAADATALINAINSARGTT</sequence>
<feature type="transmembrane region" description="Helical" evidence="1">
    <location>
        <begin position="27"/>
        <end position="46"/>
    </location>
</feature>
<keyword evidence="1" id="KW-0472">Membrane</keyword>
<name>M9R6P0_9RHOB</name>
<organism evidence="2 3">
    <name type="scientific">Octadecabacter antarcticus 307</name>
    <dbReference type="NCBI Taxonomy" id="391626"/>
    <lineage>
        <taxon>Bacteria</taxon>
        <taxon>Pseudomonadati</taxon>
        <taxon>Pseudomonadota</taxon>
        <taxon>Alphaproteobacteria</taxon>
        <taxon>Rhodobacterales</taxon>
        <taxon>Roseobacteraceae</taxon>
        <taxon>Octadecabacter</taxon>
    </lineage>
</organism>
<accession>M9R6P0</accession>
<gene>
    <name evidence="2" type="ORF">OAN307_c01990</name>
</gene>
<dbReference type="AlphaFoldDB" id="M9R6P0"/>
<dbReference type="STRING" id="391626.OAN307_c01990"/>
<dbReference type="RefSeq" id="WP_015498027.1">
    <property type="nucleotide sequence ID" value="NC_020911.1"/>
</dbReference>
<keyword evidence="1" id="KW-1133">Transmembrane helix</keyword>